<reference evidence="2 3" key="1">
    <citation type="submission" date="2017-10" db="EMBL/GenBank/DDBJ databases">
        <title>Bacillus sp. nov., a halophilic bacterium isolated from a Yangshapao Lake.</title>
        <authorList>
            <person name="Wang H."/>
        </authorList>
    </citation>
    <scope>NUCLEOTIDE SEQUENCE [LARGE SCALE GENOMIC DNA]</scope>
    <source>
        <strain evidence="2 3">YSP-3</strain>
    </source>
</reference>
<dbReference type="EMBL" id="PDOF01000002">
    <property type="protein sequence ID" value="PYZ96827.1"/>
    <property type="molecule type" value="Genomic_DNA"/>
</dbReference>
<dbReference type="PROSITE" id="PS51257">
    <property type="entry name" value="PROKAR_LIPOPROTEIN"/>
    <property type="match status" value="1"/>
</dbReference>
<feature type="signal peptide" evidence="1">
    <location>
        <begin position="1"/>
        <end position="21"/>
    </location>
</feature>
<evidence type="ECO:0000313" key="2">
    <source>
        <dbReference type="EMBL" id="PYZ96827.1"/>
    </source>
</evidence>
<gene>
    <name evidence="2" type="ORF">CR205_14200</name>
</gene>
<dbReference type="RefSeq" id="WP_110520766.1">
    <property type="nucleotide sequence ID" value="NZ_PDOF01000002.1"/>
</dbReference>
<evidence type="ECO:0000313" key="3">
    <source>
        <dbReference type="Proteomes" id="UP000248066"/>
    </source>
</evidence>
<feature type="chain" id="PRO_5039441524" description="Lipoprotein" evidence="1">
    <location>
        <begin position="22"/>
        <end position="171"/>
    </location>
</feature>
<protein>
    <recommendedName>
        <fullName evidence="4">Lipoprotein</fullName>
    </recommendedName>
</protein>
<evidence type="ECO:0008006" key="4">
    <source>
        <dbReference type="Google" id="ProtNLM"/>
    </source>
</evidence>
<accession>A0A2W0H6T0</accession>
<keyword evidence="3" id="KW-1185">Reference proteome</keyword>
<dbReference type="Proteomes" id="UP000248066">
    <property type="component" value="Unassembled WGS sequence"/>
</dbReference>
<proteinExistence type="predicted"/>
<keyword evidence="1" id="KW-0732">Signal</keyword>
<comment type="caution">
    <text evidence="2">The sequence shown here is derived from an EMBL/GenBank/DDBJ whole genome shotgun (WGS) entry which is preliminary data.</text>
</comment>
<name>A0A2W0H6T0_9BACI</name>
<sequence length="171" mass="19744">MKTMKWFLLSLTGIIFTGCGAGVNDEAVEEHQSFEAVQEEHWPFEKLNEFNRLIASDAEQTELTEKHQEMTGLVNQAYEAMQEEHYETEEMIQVHGLYLDSLRSLDRSLGELEGELEDNLPDESLQAFLNHQEDSVRYMLESHVKARQDIYGDDEAEAEANELLNRFEGNN</sequence>
<dbReference type="AlphaFoldDB" id="A0A2W0H6T0"/>
<organism evidence="2 3">
    <name type="scientific">Alteribacter lacisalsi</name>
    <dbReference type="NCBI Taxonomy" id="2045244"/>
    <lineage>
        <taxon>Bacteria</taxon>
        <taxon>Bacillati</taxon>
        <taxon>Bacillota</taxon>
        <taxon>Bacilli</taxon>
        <taxon>Bacillales</taxon>
        <taxon>Bacillaceae</taxon>
        <taxon>Alteribacter</taxon>
    </lineage>
</organism>
<evidence type="ECO:0000256" key="1">
    <source>
        <dbReference type="SAM" id="SignalP"/>
    </source>
</evidence>